<dbReference type="GO" id="GO:0032196">
    <property type="term" value="P:transposition"/>
    <property type="evidence" value="ECO:0007669"/>
    <property type="project" value="UniProtKB-KW"/>
</dbReference>
<accession>A0A7G9YFH5</accession>
<dbReference type="AlphaFoldDB" id="A0A7G9YFH5"/>
<evidence type="ECO:0000256" key="4">
    <source>
        <dbReference type="ARBA" id="ARBA00023172"/>
    </source>
</evidence>
<dbReference type="Pfam" id="PF07282">
    <property type="entry name" value="Cas12f1-like_TNB"/>
    <property type="match status" value="1"/>
</dbReference>
<evidence type="ECO:0000313" key="7">
    <source>
        <dbReference type="EMBL" id="QNO46759.1"/>
    </source>
</evidence>
<keyword evidence="4" id="KW-0233">DNA recombination</keyword>
<dbReference type="InterPro" id="IPR001959">
    <property type="entry name" value="Transposase"/>
</dbReference>
<dbReference type="InterPro" id="IPR010095">
    <property type="entry name" value="Cas12f1-like_TNB"/>
</dbReference>
<dbReference type="EMBL" id="MT631217">
    <property type="protein sequence ID" value="QNO46759.1"/>
    <property type="molecule type" value="Genomic_DNA"/>
</dbReference>
<dbReference type="NCBIfam" id="NF040570">
    <property type="entry name" value="guided_TnpB"/>
    <property type="match status" value="1"/>
</dbReference>
<dbReference type="GO" id="GO:0006310">
    <property type="term" value="P:DNA recombination"/>
    <property type="evidence" value="ECO:0007669"/>
    <property type="project" value="UniProtKB-KW"/>
</dbReference>
<reference evidence="7" key="1">
    <citation type="submission" date="2020-06" db="EMBL/GenBank/DDBJ databases">
        <title>Unique genomic features of the anaerobic methanotrophic archaea.</title>
        <authorList>
            <person name="Chadwick G.L."/>
            <person name="Skennerton C.T."/>
            <person name="Laso-Perez R."/>
            <person name="Leu A.O."/>
            <person name="Speth D.R."/>
            <person name="Yu H."/>
            <person name="Morgan-Lang C."/>
            <person name="Hatzenpichler R."/>
            <person name="Goudeau D."/>
            <person name="Malmstrom R."/>
            <person name="Brazelton W.J."/>
            <person name="Woyke T."/>
            <person name="Hallam S.J."/>
            <person name="Tyson G.W."/>
            <person name="Wegener G."/>
            <person name="Boetius A."/>
            <person name="Orphan V."/>
        </authorList>
    </citation>
    <scope>NUCLEOTIDE SEQUENCE</scope>
</reference>
<feature type="domain" description="Cas12f1-like TNB" evidence="6">
    <location>
        <begin position="303"/>
        <end position="374"/>
    </location>
</feature>
<keyword evidence="2" id="KW-0815">Transposition</keyword>
<evidence type="ECO:0000259" key="6">
    <source>
        <dbReference type="Pfam" id="PF07282"/>
    </source>
</evidence>
<evidence type="ECO:0008006" key="8">
    <source>
        <dbReference type="Google" id="ProtNLM"/>
    </source>
</evidence>
<evidence type="ECO:0000256" key="2">
    <source>
        <dbReference type="ARBA" id="ARBA00022578"/>
    </source>
</evidence>
<evidence type="ECO:0000259" key="5">
    <source>
        <dbReference type="Pfam" id="PF01385"/>
    </source>
</evidence>
<feature type="domain" description="Probable transposase IS891/IS1136/IS1341" evidence="5">
    <location>
        <begin position="180"/>
        <end position="282"/>
    </location>
</feature>
<dbReference type="NCBIfam" id="TIGR01766">
    <property type="entry name" value="IS200/IS605 family accessory protein TnpB-like domain"/>
    <property type="match status" value="1"/>
</dbReference>
<name>A0A7G9YFH5_9EURY</name>
<dbReference type="GO" id="GO:0003677">
    <property type="term" value="F:DNA binding"/>
    <property type="evidence" value="ECO:0007669"/>
    <property type="project" value="UniProtKB-KW"/>
</dbReference>
<protein>
    <recommendedName>
        <fullName evidence="8">Transposase IS891/IS1136/IS1341 domain-containing protein</fullName>
    </recommendedName>
</protein>
<evidence type="ECO:0000256" key="3">
    <source>
        <dbReference type="ARBA" id="ARBA00023125"/>
    </source>
</evidence>
<organism evidence="7">
    <name type="scientific">Candidatus Methanogaster sp. ANME-2c ERB4</name>
    <dbReference type="NCBI Taxonomy" id="2759911"/>
    <lineage>
        <taxon>Archaea</taxon>
        <taxon>Methanobacteriati</taxon>
        <taxon>Methanobacteriota</taxon>
        <taxon>Stenosarchaea group</taxon>
        <taxon>Methanomicrobia</taxon>
        <taxon>Methanosarcinales</taxon>
        <taxon>ANME-2 cluster</taxon>
        <taxon>Candidatus Methanogasteraceae</taxon>
        <taxon>Candidatus Methanogaster</taxon>
    </lineage>
</organism>
<gene>
    <name evidence="7" type="ORF">DEIDBPHB_00008</name>
</gene>
<comment type="similarity">
    <text evidence="1">In the C-terminal section; belongs to the transposase 35 family.</text>
</comment>
<keyword evidence="3" id="KW-0238">DNA-binding</keyword>
<dbReference type="Pfam" id="PF01385">
    <property type="entry name" value="OrfB_IS605"/>
    <property type="match status" value="1"/>
</dbReference>
<sequence>MQVRRTEQIWLPLSDNLSYICHLSKNLFNEANYIIRQELRQNGKWTRFGSLNNQLNKGVSDNYTLLPSQTANRILYTLDKSWKAFFIAIKDWKVHPEKYNEKPEPPHYKRKDGEHILIFTTQQVKIKDGYLLFPKMTGIDPIKTRLGDNTKLKEVRIIPKGIGYVCEMVHEIIVEFLNLNPDNVAGIDLGVRNIVTMANNIGERPIVIKGGFIKSMNQYYNKRRAELKSTYDLQGIKNGVRLRRLHDKRNRKIKDAMHKLSRFIIDWCIRHDIGTLVIGHNDNWKQKVNLGKKNNQNFVSIPYYLLIHDLNYKGEEVGIKVIGQEEAHTSKCSFLDGESIEHHEKYAGKRIKRGIFRSAKGIMINADVQGALNIIKKAIPKAFSKENADEIEGVGLHPMRCTRGGII</sequence>
<evidence type="ECO:0000256" key="1">
    <source>
        <dbReference type="ARBA" id="ARBA00008761"/>
    </source>
</evidence>
<proteinExistence type="inferred from homology"/>